<accession>A0QST5</accession>
<protein>
    <submittedName>
        <fullName evidence="1">Uncharacterized protein</fullName>
    </submittedName>
</protein>
<proteinExistence type="predicted"/>
<sequence length="54" mass="5882">MLCATWAGRMHEGAPMNRLPVPLLQSGVLQRLSCTSTVGTLFCARGALSPRLRR</sequence>
<dbReference type="KEGG" id="msb:LJ00_07960"/>
<reference evidence="1 2" key="1">
    <citation type="submission" date="2006-10" db="EMBL/GenBank/DDBJ databases">
        <authorList>
            <person name="Fleischmann R.D."/>
            <person name="Dodson R.J."/>
            <person name="Haft D.H."/>
            <person name="Merkel J.S."/>
            <person name="Nelson W.C."/>
            <person name="Fraser C.M."/>
        </authorList>
    </citation>
    <scope>NUCLEOTIDE SEQUENCE [LARGE SCALE GENOMIC DNA]</scope>
    <source>
        <strain evidence="2">ATCC 700084 / mc(2)155</strain>
    </source>
</reference>
<dbReference type="PaxDb" id="246196-MSMEI_1555"/>
<dbReference type="OrthoDB" id="9785847at2"/>
<dbReference type="AlphaFoldDB" id="A0QST5"/>
<dbReference type="Proteomes" id="UP000000757">
    <property type="component" value="Chromosome"/>
</dbReference>
<organism evidence="1 2">
    <name type="scientific">Mycolicibacterium smegmatis (strain ATCC 700084 / mc(2)155)</name>
    <name type="common">Mycobacterium smegmatis</name>
    <dbReference type="NCBI Taxonomy" id="246196"/>
    <lineage>
        <taxon>Bacteria</taxon>
        <taxon>Bacillati</taxon>
        <taxon>Actinomycetota</taxon>
        <taxon>Actinomycetes</taxon>
        <taxon>Mycobacteriales</taxon>
        <taxon>Mycobacteriaceae</taxon>
        <taxon>Mycolicibacterium</taxon>
    </lineage>
</organism>
<dbReference type="KEGG" id="msm:MSMEG_1593"/>
<keyword evidence="2" id="KW-1185">Reference proteome</keyword>
<gene>
    <name evidence="1" type="ordered locus">MSMEG_1593</name>
</gene>
<dbReference type="EMBL" id="CP000480">
    <property type="protein sequence ID" value="ABK74875.1"/>
    <property type="molecule type" value="Genomic_DNA"/>
</dbReference>
<dbReference type="PATRIC" id="fig|246196.19.peg.1580"/>
<evidence type="ECO:0000313" key="1">
    <source>
        <dbReference type="EMBL" id="ABK74875.1"/>
    </source>
</evidence>
<dbReference type="STRING" id="246196.MSMEG_1593"/>
<name>A0QST5_MYCS2</name>
<evidence type="ECO:0000313" key="2">
    <source>
        <dbReference type="Proteomes" id="UP000000757"/>
    </source>
</evidence>